<dbReference type="GO" id="GO:0003712">
    <property type="term" value="F:transcription coregulator activity"/>
    <property type="evidence" value="ECO:0007669"/>
    <property type="project" value="InterPro"/>
</dbReference>
<dbReference type="PANTHER" id="PTHR13321:SF2">
    <property type="entry name" value="MEDIATOR OF RNA POLYMERASE II TRANSCRIPTION SUBUNIT 18"/>
    <property type="match status" value="1"/>
</dbReference>
<keyword evidence="4 6" id="KW-0804">Transcription</keyword>
<keyword evidence="3 6" id="KW-0805">Transcription regulation</keyword>
<dbReference type="GO" id="GO:0070847">
    <property type="term" value="C:core mediator complex"/>
    <property type="evidence" value="ECO:0007669"/>
    <property type="project" value="TreeGrafter"/>
</dbReference>
<dbReference type="InterPro" id="IPR019095">
    <property type="entry name" value="Mediator_Med18"/>
</dbReference>
<evidence type="ECO:0000256" key="1">
    <source>
        <dbReference type="ARBA" id="ARBA00004123"/>
    </source>
</evidence>
<dbReference type="Gene3D" id="2.40.320.10">
    <property type="entry name" value="Hypothetical Protein Pfu-838710-001"/>
    <property type="match status" value="1"/>
</dbReference>
<gene>
    <name evidence="7" type="primary">Med18</name>
    <name evidence="6" type="synonym">MED18</name>
</gene>
<reference evidence="7" key="1">
    <citation type="submission" date="2020-04" db="EMBL/GenBank/DDBJ databases">
        <authorList>
            <person name="Neveu A P."/>
        </authorList>
    </citation>
    <scope>NUCLEOTIDE SEQUENCE</scope>
    <source>
        <tissue evidence="7">Whole embryo</tissue>
    </source>
</reference>
<accession>A0A6F9DL22</accession>
<proteinExistence type="evidence at transcript level"/>
<protein>
    <recommendedName>
        <fullName evidence="6">Mediator of RNA polymerase II transcription subunit 18</fullName>
    </recommendedName>
    <alternativeName>
        <fullName evidence="6">Mediator complex subunit 18</fullName>
    </alternativeName>
</protein>
<evidence type="ECO:0000256" key="4">
    <source>
        <dbReference type="ARBA" id="ARBA00023163"/>
    </source>
</evidence>
<evidence type="ECO:0000256" key="5">
    <source>
        <dbReference type="ARBA" id="ARBA00023242"/>
    </source>
</evidence>
<keyword evidence="6" id="KW-0010">Activator</keyword>
<dbReference type="GO" id="GO:0016592">
    <property type="term" value="C:mediator complex"/>
    <property type="evidence" value="ECO:0007669"/>
    <property type="project" value="InterPro"/>
</dbReference>
<comment type="function">
    <text evidence="6">Component of the Mediator complex, a coactivator involved in the regulated transcription of nearly all RNA polymerase II-dependent genes. Mediator functions as a bridge to convey information from gene-specific regulatory proteins to the basal RNA polymerase II transcription machinery. Mediator is recruited to promoters by direct interactions with regulatory proteins and serves as a scaffold for the assembly of a functional preinitiation complex with RNA polymerase II and the general transcription factors.</text>
</comment>
<evidence type="ECO:0000256" key="2">
    <source>
        <dbReference type="ARBA" id="ARBA00009814"/>
    </source>
</evidence>
<sequence>MVEPANYQPLSGEIPSNVNVQEYFLQGSILDANADKLKQRLQGLCDNVPPEPFTDHEQIYFLKNATSMLPIIVKACKSLAKPSTPWQIKYVGATEVGEHNKPTMIRSCVTVAVSNDPAQFLDNLGFSLQSEVILKGYFYRKGRLQITVSKISVPPTATCDTSKLEASASSHLVEVNTTASPRDETAGDEVKNFCQLLRPAIVLNKVDHRKLQQWQ</sequence>
<dbReference type="AlphaFoldDB" id="A0A6F9DL22"/>
<comment type="subunit">
    <text evidence="6">Component of the Mediator complex.</text>
</comment>
<dbReference type="Pfam" id="PF09637">
    <property type="entry name" value="Med18"/>
    <property type="match status" value="2"/>
</dbReference>
<evidence type="ECO:0000313" key="7">
    <source>
        <dbReference type="EMBL" id="CAB3263730.1"/>
    </source>
</evidence>
<dbReference type="GO" id="GO:0006369">
    <property type="term" value="P:termination of RNA polymerase II transcription"/>
    <property type="evidence" value="ECO:0007669"/>
    <property type="project" value="TreeGrafter"/>
</dbReference>
<comment type="similarity">
    <text evidence="2 6">Belongs to the Mediator complex subunit 18 family.</text>
</comment>
<organism evidence="7">
    <name type="scientific">Phallusia mammillata</name>
    <dbReference type="NCBI Taxonomy" id="59560"/>
    <lineage>
        <taxon>Eukaryota</taxon>
        <taxon>Metazoa</taxon>
        <taxon>Chordata</taxon>
        <taxon>Tunicata</taxon>
        <taxon>Ascidiacea</taxon>
        <taxon>Phlebobranchia</taxon>
        <taxon>Ascidiidae</taxon>
        <taxon>Phallusia</taxon>
    </lineage>
</organism>
<dbReference type="GO" id="GO:0006357">
    <property type="term" value="P:regulation of transcription by RNA polymerase II"/>
    <property type="evidence" value="ECO:0007669"/>
    <property type="project" value="InterPro"/>
</dbReference>
<dbReference type="PANTHER" id="PTHR13321">
    <property type="entry name" value="MEDIATOR OF RNA POLYMERASE II TRANSCRIPTION, SUBUNIT 18"/>
    <property type="match status" value="1"/>
</dbReference>
<keyword evidence="5 6" id="KW-0539">Nucleus</keyword>
<evidence type="ECO:0000256" key="6">
    <source>
        <dbReference type="RuleBase" id="RU364150"/>
    </source>
</evidence>
<name>A0A6F9DL22_9ASCI</name>
<evidence type="ECO:0000256" key="3">
    <source>
        <dbReference type="ARBA" id="ARBA00023015"/>
    </source>
</evidence>
<dbReference type="EMBL" id="LR787868">
    <property type="protein sequence ID" value="CAB3263730.1"/>
    <property type="molecule type" value="mRNA"/>
</dbReference>
<comment type="subcellular location">
    <subcellularLocation>
        <location evidence="1 6">Nucleus</location>
    </subcellularLocation>
</comment>